<feature type="compositionally biased region" description="Basic and acidic residues" evidence="2">
    <location>
        <begin position="16"/>
        <end position="39"/>
    </location>
</feature>
<evidence type="ECO:0000313" key="5">
    <source>
        <dbReference type="Proteomes" id="UP000578686"/>
    </source>
</evidence>
<dbReference type="RefSeq" id="WP_167971530.1">
    <property type="nucleotide sequence ID" value="NZ_BHZG01000560.1"/>
</dbReference>
<dbReference type="Proteomes" id="UP000578686">
    <property type="component" value="Unassembled WGS sequence"/>
</dbReference>
<name>A0A7X6D2M2_9ACTN</name>
<protein>
    <submittedName>
        <fullName evidence="4">Polyketide cyclase</fullName>
    </submittedName>
</protein>
<dbReference type="InterPro" id="IPR023393">
    <property type="entry name" value="START-like_dom_sf"/>
</dbReference>
<proteinExistence type="inferred from homology"/>
<dbReference type="Pfam" id="PF08327">
    <property type="entry name" value="AHSA1"/>
    <property type="match status" value="1"/>
</dbReference>
<dbReference type="SUPFAM" id="SSF55961">
    <property type="entry name" value="Bet v1-like"/>
    <property type="match status" value="1"/>
</dbReference>
<comment type="caution">
    <text evidence="4">The sequence shown here is derived from an EMBL/GenBank/DDBJ whole genome shotgun (WGS) entry which is preliminary data.</text>
</comment>
<dbReference type="EMBL" id="JAAVJD010000118">
    <property type="protein sequence ID" value="NJQ06940.1"/>
    <property type="molecule type" value="Genomic_DNA"/>
</dbReference>
<keyword evidence="5" id="KW-1185">Reference proteome</keyword>
<dbReference type="AlphaFoldDB" id="A0A7X6D2M2"/>
<gene>
    <name evidence="4" type="ORF">HCN56_15445</name>
</gene>
<dbReference type="Gene3D" id="3.30.530.20">
    <property type="match status" value="1"/>
</dbReference>
<evidence type="ECO:0000256" key="1">
    <source>
        <dbReference type="ARBA" id="ARBA00006817"/>
    </source>
</evidence>
<organism evidence="4 5">
    <name type="scientific">Streptomyces lonarensis</name>
    <dbReference type="NCBI Taxonomy" id="700599"/>
    <lineage>
        <taxon>Bacteria</taxon>
        <taxon>Bacillati</taxon>
        <taxon>Actinomycetota</taxon>
        <taxon>Actinomycetes</taxon>
        <taxon>Kitasatosporales</taxon>
        <taxon>Streptomycetaceae</taxon>
        <taxon>Streptomyces</taxon>
    </lineage>
</organism>
<feature type="domain" description="Activator of Hsp90 ATPase homologue 1/2-like C-terminal" evidence="3">
    <location>
        <begin position="51"/>
        <end position="165"/>
    </location>
</feature>
<accession>A0A7X6D2M2</accession>
<evidence type="ECO:0000259" key="3">
    <source>
        <dbReference type="Pfam" id="PF08327"/>
    </source>
</evidence>
<feature type="region of interest" description="Disordered" evidence="2">
    <location>
        <begin position="1"/>
        <end position="39"/>
    </location>
</feature>
<dbReference type="InterPro" id="IPR013538">
    <property type="entry name" value="ASHA1/2-like_C"/>
</dbReference>
<sequence>MTDRTPAPESGGEPLDLDRQAREVTRGVRPGSRDGRETEVVTLTQSHPVGREQLWAACTTVEGLARWMPPVSGELREGGRYQLDGNAGGRILRCDPPRSFTATWEYGGDTSWVTATVEPDPDDTARARLTLEHASVPDPAFRARYGPGATGVGWDLALSALAAHLAGAAASAGPDSAATDPAYQRFVAATATAWAEQDIVAGSPAEAARDAGRRTTAFFTGAPEPGDG</sequence>
<comment type="similarity">
    <text evidence="1">Belongs to the AHA1 family.</text>
</comment>
<evidence type="ECO:0000313" key="4">
    <source>
        <dbReference type="EMBL" id="NJQ06940.1"/>
    </source>
</evidence>
<evidence type="ECO:0000256" key="2">
    <source>
        <dbReference type="SAM" id="MobiDB-lite"/>
    </source>
</evidence>
<reference evidence="4 5" key="1">
    <citation type="submission" date="2020-03" db="EMBL/GenBank/DDBJ databases">
        <title>Draft genome of Streptomyces sp. ventii, isolated from the Axial Seamount in the Pacific Ocean, and resequencing of the two type strains Streptomyces lonarensis strain NCL 716 and Streptomyces bohaiensis strain 11A07.</title>
        <authorList>
            <person name="Loughran R.M."/>
            <person name="Pfannmuller K.M."/>
            <person name="Wasson B.J."/>
            <person name="Deadmond M.C."/>
            <person name="Paddock B.E."/>
            <person name="Koyack M.J."/>
            <person name="Gallegos D.A."/>
            <person name="Mitchell E.A."/>
            <person name="Ushijima B."/>
            <person name="Saw J.H."/>
            <person name="Mcphail K.L."/>
            <person name="Videau P."/>
        </authorList>
    </citation>
    <scope>NUCLEOTIDE SEQUENCE [LARGE SCALE GENOMIC DNA]</scope>
    <source>
        <strain evidence="4 5">NCL716</strain>
    </source>
</reference>